<evidence type="ECO:0000256" key="1">
    <source>
        <dbReference type="SAM" id="Phobius"/>
    </source>
</evidence>
<sequence>MNSNGLLKWLMLLMIALVVIVVIKLRSGNDTPAAPAERGTALTVEEMKALGIEGDTPRDTVATLVGQVK</sequence>
<keyword evidence="1" id="KW-0812">Transmembrane</keyword>
<keyword evidence="3" id="KW-1185">Reference proteome</keyword>
<reference evidence="2 3" key="1">
    <citation type="submission" date="2019-05" db="EMBL/GenBank/DDBJ databases">
        <title>Pseudomonas edaphica sp. nov., isolated from rhizospheric soil of Cistus ladanifer L. in Spain.</title>
        <authorList>
            <person name="Peix A."/>
        </authorList>
    </citation>
    <scope>NUCLEOTIDE SEQUENCE [LARGE SCALE GENOMIC DNA]</scope>
    <source>
        <strain evidence="2 3">RD25</strain>
    </source>
</reference>
<proteinExistence type="predicted"/>
<evidence type="ECO:0000313" key="3">
    <source>
        <dbReference type="Proteomes" id="UP000304941"/>
    </source>
</evidence>
<organism evidence="2 3">
    <name type="scientific">Pseudomonas edaphica</name>
    <dbReference type="NCBI Taxonomy" id="2006980"/>
    <lineage>
        <taxon>Bacteria</taxon>
        <taxon>Pseudomonadati</taxon>
        <taxon>Pseudomonadota</taxon>
        <taxon>Gammaproteobacteria</taxon>
        <taxon>Pseudomonadales</taxon>
        <taxon>Pseudomonadaceae</taxon>
        <taxon>Pseudomonas</taxon>
    </lineage>
</organism>
<keyword evidence="1" id="KW-1133">Transmembrane helix</keyword>
<evidence type="ECO:0000313" key="2">
    <source>
        <dbReference type="EMBL" id="TLG91326.1"/>
    </source>
</evidence>
<dbReference type="EMBL" id="VBVZ01000172">
    <property type="protein sequence ID" value="TLG91326.1"/>
    <property type="molecule type" value="Genomic_DNA"/>
</dbReference>
<protein>
    <submittedName>
        <fullName evidence="2">TIGR03752 family integrating conjugative element protein</fullName>
    </submittedName>
</protein>
<accession>A0ABY2U4S1</accession>
<gene>
    <name evidence="2" type="ORF">FEM54_13575</name>
</gene>
<feature type="transmembrane region" description="Helical" evidence="1">
    <location>
        <begin position="6"/>
        <end position="23"/>
    </location>
</feature>
<dbReference type="Proteomes" id="UP000304941">
    <property type="component" value="Unassembled WGS sequence"/>
</dbReference>
<comment type="caution">
    <text evidence="2">The sequence shown here is derived from an EMBL/GenBank/DDBJ whole genome shotgun (WGS) entry which is preliminary data.</text>
</comment>
<keyword evidence="1" id="KW-0472">Membrane</keyword>
<feature type="non-terminal residue" evidence="2">
    <location>
        <position position="69"/>
    </location>
</feature>
<name>A0ABY2U4S1_9PSED</name>